<dbReference type="Gene3D" id="3.90.70.10">
    <property type="entry name" value="Cysteine proteinases"/>
    <property type="match status" value="1"/>
</dbReference>
<dbReference type="PROSITE" id="PS00640">
    <property type="entry name" value="THIOL_PROTEASE_ASN"/>
    <property type="match status" value="1"/>
</dbReference>
<dbReference type="EMBL" id="AP018712">
    <property type="protein sequence ID" value="BBE30936.1"/>
    <property type="molecule type" value="Genomic_DNA"/>
</dbReference>
<proteinExistence type="inferred from homology"/>
<sequence length="468" mass="52973">MKKILLTVLLVLLVTFMLAGVLEESNELANSINLTNVPWMAGVNQYFVDLQENTGISNLNSLNLKVNKYKFLPDSFISKKLNANKLTTNDDVLWSSKYVYSYNGDTLPSAFIQIHSPIKNQGSHGTCWAFSTIASLESAMLVQKSDLNPTDTASPVVDQDSTYDFSEQYMAYHDVDWDLLAATGYETMQEANTDVGGNVYFSSYNLIRYGYVDESAMPYSAYDGNKEISWNAKSNWNSTLKREVQKTIYLPGYKYNEQSYSDYINSIKEALKRYGALSVSYSVPNDFGVYIGGVYVPSDSFAKYTGGHAVTLVGWMDMATLKQQTYSGTTTTWVSSDATCVKWNDPITGKNVESTEFWLIKNSWGTSWGWDGYFLVPIATKEQFDNKEIERWMIENNSMYVPVYQKASTAVTDFDNDGDTDIDDYNALKTAIENYLKDKTYDAKYDISDPKDGRLDGNDMEMFFQKNK</sequence>
<feature type="domain" description="Peptidase C1A papain C-terminal" evidence="2">
    <location>
        <begin position="107"/>
        <end position="386"/>
    </location>
</feature>
<name>A0A7G1G6G2_9BACT</name>
<dbReference type="InterPro" id="IPR000169">
    <property type="entry name" value="Pept_cys_AS"/>
</dbReference>
<evidence type="ECO:0000313" key="4">
    <source>
        <dbReference type="Proteomes" id="UP000516361"/>
    </source>
</evidence>
<dbReference type="Pfam" id="PF00112">
    <property type="entry name" value="Peptidase_C1"/>
    <property type="match status" value="2"/>
</dbReference>
<dbReference type="RefSeq" id="WP_190616001.1">
    <property type="nucleotide sequence ID" value="NZ_AP018712.1"/>
</dbReference>
<comment type="similarity">
    <text evidence="1">Belongs to the peptidase C1 family.</text>
</comment>
<reference evidence="3 4" key="1">
    <citation type="submission" date="2018-06" db="EMBL/GenBank/DDBJ databases">
        <title>Genome sequencing of Oceanotoga sp. sy52.</title>
        <authorList>
            <person name="Mori K."/>
        </authorList>
    </citation>
    <scope>NUCLEOTIDE SEQUENCE [LARGE SCALE GENOMIC DNA]</scope>
    <source>
        <strain evidence="4">sy52</strain>
    </source>
</reference>
<dbReference type="PRINTS" id="PR00705">
    <property type="entry name" value="PAPAIN"/>
</dbReference>
<dbReference type="PANTHER" id="PTHR12411">
    <property type="entry name" value="CYSTEINE PROTEASE FAMILY C1-RELATED"/>
    <property type="match status" value="1"/>
</dbReference>
<dbReference type="InterPro" id="IPR013128">
    <property type="entry name" value="Peptidase_C1A"/>
</dbReference>
<dbReference type="InterPro" id="IPR025661">
    <property type="entry name" value="Pept_asp_AS"/>
</dbReference>
<dbReference type="AlphaFoldDB" id="A0A7G1G6G2"/>
<dbReference type="InParanoid" id="A0A7G1G6G2"/>
<dbReference type="GO" id="GO:0006508">
    <property type="term" value="P:proteolysis"/>
    <property type="evidence" value="ECO:0007669"/>
    <property type="project" value="InterPro"/>
</dbReference>
<evidence type="ECO:0000256" key="1">
    <source>
        <dbReference type="ARBA" id="ARBA00008455"/>
    </source>
</evidence>
<dbReference type="KEGG" id="ocy:OSSY52_10770"/>
<dbReference type="InterPro" id="IPR000668">
    <property type="entry name" value="Peptidase_C1A_C"/>
</dbReference>
<protein>
    <recommendedName>
        <fullName evidence="2">Peptidase C1A papain C-terminal domain-containing protein</fullName>
    </recommendedName>
</protein>
<dbReference type="PROSITE" id="PS00139">
    <property type="entry name" value="THIOL_PROTEASE_CYS"/>
    <property type="match status" value="1"/>
</dbReference>
<accession>A0A7G1G6G2</accession>
<dbReference type="SUPFAM" id="SSF54001">
    <property type="entry name" value="Cysteine proteinases"/>
    <property type="match status" value="1"/>
</dbReference>
<organism evidence="3 4">
    <name type="scientific">Tepiditoga spiralis</name>
    <dbReference type="NCBI Taxonomy" id="2108365"/>
    <lineage>
        <taxon>Bacteria</taxon>
        <taxon>Thermotogati</taxon>
        <taxon>Thermotogota</taxon>
        <taxon>Thermotogae</taxon>
        <taxon>Petrotogales</taxon>
        <taxon>Petrotogaceae</taxon>
        <taxon>Tepiditoga</taxon>
    </lineage>
</organism>
<evidence type="ECO:0000313" key="3">
    <source>
        <dbReference type="EMBL" id="BBE30936.1"/>
    </source>
</evidence>
<dbReference type="GO" id="GO:0008234">
    <property type="term" value="F:cysteine-type peptidase activity"/>
    <property type="evidence" value="ECO:0007669"/>
    <property type="project" value="InterPro"/>
</dbReference>
<dbReference type="InterPro" id="IPR038765">
    <property type="entry name" value="Papain-like_cys_pep_sf"/>
</dbReference>
<dbReference type="SMART" id="SM00645">
    <property type="entry name" value="Pept_C1"/>
    <property type="match status" value="1"/>
</dbReference>
<gene>
    <name evidence="3" type="ORF">OSSY52_10770</name>
</gene>
<dbReference type="CDD" id="cd02619">
    <property type="entry name" value="Peptidase_C1"/>
    <property type="match status" value="1"/>
</dbReference>
<evidence type="ECO:0000259" key="2">
    <source>
        <dbReference type="SMART" id="SM00645"/>
    </source>
</evidence>
<dbReference type="Proteomes" id="UP000516361">
    <property type="component" value="Chromosome"/>
</dbReference>
<keyword evidence="4" id="KW-1185">Reference proteome</keyword>